<dbReference type="OrthoDB" id="2020419at2759"/>
<dbReference type="InParanoid" id="A0A067PD97"/>
<keyword evidence="2" id="KW-0472">Membrane</keyword>
<evidence type="ECO:0000256" key="1">
    <source>
        <dbReference type="SAM" id="MobiDB-lite"/>
    </source>
</evidence>
<keyword evidence="2" id="KW-1133">Transmembrane helix</keyword>
<feature type="transmembrane region" description="Helical" evidence="2">
    <location>
        <begin position="47"/>
        <end position="69"/>
    </location>
</feature>
<reference evidence="4" key="1">
    <citation type="journal article" date="2014" name="Proc. Natl. Acad. Sci. U.S.A.">
        <title>Extensive sampling of basidiomycete genomes demonstrates inadequacy of the white-rot/brown-rot paradigm for wood decay fungi.</title>
        <authorList>
            <person name="Riley R."/>
            <person name="Salamov A.A."/>
            <person name="Brown D.W."/>
            <person name="Nagy L.G."/>
            <person name="Floudas D."/>
            <person name="Held B.W."/>
            <person name="Levasseur A."/>
            <person name="Lombard V."/>
            <person name="Morin E."/>
            <person name="Otillar R."/>
            <person name="Lindquist E.A."/>
            <person name="Sun H."/>
            <person name="LaButti K.M."/>
            <person name="Schmutz J."/>
            <person name="Jabbour D."/>
            <person name="Luo H."/>
            <person name="Baker S.E."/>
            <person name="Pisabarro A.G."/>
            <person name="Walton J.D."/>
            <person name="Blanchette R.A."/>
            <person name="Henrissat B."/>
            <person name="Martin F."/>
            <person name="Cullen D."/>
            <person name="Hibbett D.S."/>
            <person name="Grigoriev I.V."/>
        </authorList>
    </citation>
    <scope>NUCLEOTIDE SEQUENCE [LARGE SCALE GENOMIC DNA]</scope>
    <source>
        <strain evidence="4">MUCL 33604</strain>
    </source>
</reference>
<feature type="region of interest" description="Disordered" evidence="1">
    <location>
        <begin position="1"/>
        <end position="21"/>
    </location>
</feature>
<evidence type="ECO:0000313" key="3">
    <source>
        <dbReference type="EMBL" id="KDQ52764.1"/>
    </source>
</evidence>
<gene>
    <name evidence="3" type="ORF">JAAARDRAFT_81001</name>
</gene>
<evidence type="ECO:0000256" key="2">
    <source>
        <dbReference type="SAM" id="Phobius"/>
    </source>
</evidence>
<dbReference type="AlphaFoldDB" id="A0A067PD97"/>
<keyword evidence="4" id="KW-1185">Reference proteome</keyword>
<protein>
    <submittedName>
        <fullName evidence="3">Uncharacterized protein</fullName>
    </submittedName>
</protein>
<feature type="compositionally biased region" description="Polar residues" evidence="1">
    <location>
        <begin position="1"/>
        <end position="12"/>
    </location>
</feature>
<accession>A0A067PD97</accession>
<name>A0A067PD97_9AGAM</name>
<dbReference type="Proteomes" id="UP000027265">
    <property type="component" value="Unassembled WGS sequence"/>
</dbReference>
<keyword evidence="2" id="KW-0812">Transmembrane</keyword>
<feature type="region of interest" description="Disordered" evidence="1">
    <location>
        <begin position="155"/>
        <end position="177"/>
    </location>
</feature>
<dbReference type="EMBL" id="KL197738">
    <property type="protein sequence ID" value="KDQ52764.1"/>
    <property type="molecule type" value="Genomic_DNA"/>
</dbReference>
<proteinExistence type="predicted"/>
<sequence length="665" mass="73547">MGPLLPSTSQDDMTCPSKYPHAPNHSNRLTWLHFKKPAQILRHRRSLLVLGVTLLLFCLYTRLGLPLLGRQSHLASILKNTSRSSVYKNNCSVILSSPNEKKETTHLKSGKPPTVNRSILDKLNCLHLNSQDDLDDLPWLKALSHPNLTKPPLITHIPSTHPHPHPPPAPPTTPSIDSHFCSYHSHSHSHPPKCRFLLPSYIPEQLSKSHLHLTQLILLSRLLNRTLVFPNVGRSRMGACARWEGGMYWDVEKVILGVREWAGAGGGGGVVEMEEFKRWLVRRPDRPAAQMVQISPLTSPRTFLATQPPTLNTMERNGIHLASYLPANFDLDGTGADATGTTKSNGLHEYFKKRSPCLSKSKYFSRMDFSRYPLLSIRLPDNASSSTPAVPTSGDQGELNVSRSIGLDLVDLLHEQIGRSSPHNLPGGLTSTDETPANFPQTRTFSHGDENAEVLVIDYDLRHPIFPSLPPLLAYSPRLVSLADVLISRVGNGFLGVHWRMESVPREGLGVCVGELVGTIERLLSGEGKGMKDVWLATDYPFPISGKGGRRSGTFRSITAEHVDAMNVLKSAFGRGGRFDGVRLWGLDEVLPLVISGGRSERWEEGDELLEDEGVLGILDKLVVREAVWFVSGAKGCGRVREIVDYRKEAVEQGRGLRNVVDLFG</sequence>
<dbReference type="HOGENOM" id="CLU_024338_0_0_1"/>
<evidence type="ECO:0000313" key="4">
    <source>
        <dbReference type="Proteomes" id="UP000027265"/>
    </source>
</evidence>
<organism evidence="3 4">
    <name type="scientific">Jaapia argillacea MUCL 33604</name>
    <dbReference type="NCBI Taxonomy" id="933084"/>
    <lineage>
        <taxon>Eukaryota</taxon>
        <taxon>Fungi</taxon>
        <taxon>Dikarya</taxon>
        <taxon>Basidiomycota</taxon>
        <taxon>Agaricomycotina</taxon>
        <taxon>Agaricomycetes</taxon>
        <taxon>Agaricomycetidae</taxon>
        <taxon>Jaapiales</taxon>
        <taxon>Jaapiaceae</taxon>
        <taxon>Jaapia</taxon>
    </lineage>
</organism>